<protein>
    <submittedName>
        <fullName evidence="2">Uncharacterized protein</fullName>
    </submittedName>
</protein>
<evidence type="ECO:0000313" key="2">
    <source>
        <dbReference type="EMBL" id="MXQ90207.1"/>
    </source>
</evidence>
<proteinExistence type="predicted"/>
<organism evidence="2 3">
    <name type="scientific">Bos mutus</name>
    <name type="common">wild yak</name>
    <dbReference type="NCBI Taxonomy" id="72004"/>
    <lineage>
        <taxon>Eukaryota</taxon>
        <taxon>Metazoa</taxon>
        <taxon>Chordata</taxon>
        <taxon>Craniata</taxon>
        <taxon>Vertebrata</taxon>
        <taxon>Euteleostomi</taxon>
        <taxon>Mammalia</taxon>
        <taxon>Eutheria</taxon>
        <taxon>Laurasiatheria</taxon>
        <taxon>Artiodactyla</taxon>
        <taxon>Ruminantia</taxon>
        <taxon>Pecora</taxon>
        <taxon>Bovidae</taxon>
        <taxon>Bovinae</taxon>
        <taxon>Bos</taxon>
    </lineage>
</organism>
<feature type="region of interest" description="Disordered" evidence="1">
    <location>
        <begin position="331"/>
        <end position="377"/>
    </location>
</feature>
<feature type="compositionally biased region" description="Polar residues" evidence="1">
    <location>
        <begin position="195"/>
        <end position="205"/>
    </location>
</feature>
<reference evidence="2" key="1">
    <citation type="submission" date="2019-10" db="EMBL/GenBank/DDBJ databases">
        <title>The sequence and de novo assembly of the wild yak genome.</title>
        <authorList>
            <person name="Liu Y."/>
        </authorList>
    </citation>
    <scope>NUCLEOTIDE SEQUENCE [LARGE SCALE GENOMIC DNA]</scope>
    <source>
        <strain evidence="2">WY2019</strain>
    </source>
</reference>
<gene>
    <name evidence="2" type="ORF">E5288_WYG017356</name>
</gene>
<accession>A0A6B0RNJ4</accession>
<name>A0A6B0RNJ4_9CETA</name>
<comment type="caution">
    <text evidence="2">The sequence shown here is derived from an EMBL/GenBank/DDBJ whole genome shotgun (WGS) entry which is preliminary data.</text>
</comment>
<dbReference type="AlphaFoldDB" id="A0A6B0RNJ4"/>
<dbReference type="EMBL" id="VBQZ03000061">
    <property type="protein sequence ID" value="MXQ90207.1"/>
    <property type="molecule type" value="Genomic_DNA"/>
</dbReference>
<dbReference type="Proteomes" id="UP000322234">
    <property type="component" value="Unassembled WGS sequence"/>
</dbReference>
<sequence length="377" mass="40835">MLSDRRRSFSANFCTPLAMQVNCVQKCKKQAGRLEGPREAEGNCSLGTGKVVEVGESPGTPDAERIKMDISRCGDDAMSGQVERKPRAAFGQMCYLDFHPKSNRTQGESCQLIQVAGRKSRPRSEHTLPKWALAPEGSVGIRQKIFSTTFTQFWKLVSESSNSVWDPVTPPMSRRSGTCQTQVKDLFWQAGPCTSQESSVHQSTGPARPQSPPGLVTLYVHSSGHVVTPARNWAWPPSPGCRPWAGLQAQCAVRLPVPHAAPRDGSREGEDWDHLLHSFPLRGPTGTLRWHKRGQPHLHLPSAQHCSWVPGPSTQLPCCAYSCFGPLGAPGGPAHSDSQGPPCKPARVGSSGPRSEVTAGTQRRNKAQAYGAVWGPG</sequence>
<evidence type="ECO:0000256" key="1">
    <source>
        <dbReference type="SAM" id="MobiDB-lite"/>
    </source>
</evidence>
<keyword evidence="3" id="KW-1185">Reference proteome</keyword>
<feature type="region of interest" description="Disordered" evidence="1">
    <location>
        <begin position="195"/>
        <end position="214"/>
    </location>
</feature>
<evidence type="ECO:0000313" key="3">
    <source>
        <dbReference type="Proteomes" id="UP000322234"/>
    </source>
</evidence>